<feature type="compositionally biased region" description="Polar residues" evidence="2">
    <location>
        <begin position="25"/>
        <end position="36"/>
    </location>
</feature>
<evidence type="ECO:0000313" key="3">
    <source>
        <dbReference type="EMBL" id="KAJ6739722.1"/>
    </source>
</evidence>
<proteinExistence type="predicted"/>
<protein>
    <submittedName>
        <fullName evidence="3">MYELIN TRANSCRIPTION FACTOR</fullName>
    </submittedName>
</protein>
<keyword evidence="1" id="KW-0175">Coiled coil</keyword>
<reference evidence="3" key="2">
    <citation type="journal article" date="2023" name="Int. J. Mol. Sci.">
        <title>De Novo Assembly and Annotation of 11 Diverse Shrub Willow (Salix) Genomes Reveals Novel Gene Organization in Sex-Linked Regions.</title>
        <authorList>
            <person name="Hyden B."/>
            <person name="Feng K."/>
            <person name="Yates T.B."/>
            <person name="Jawdy S."/>
            <person name="Cereghino C."/>
            <person name="Smart L.B."/>
            <person name="Muchero W."/>
        </authorList>
    </citation>
    <scope>NUCLEOTIDE SEQUENCE</scope>
    <source>
        <tissue evidence="3">Shoot tip</tissue>
    </source>
</reference>
<gene>
    <name evidence="3" type="ORF">OIU74_004479</name>
</gene>
<dbReference type="PANTHER" id="PTHR36790:SF1">
    <property type="entry name" value="MYELIN TRANSCRIPTION FACTOR"/>
    <property type="match status" value="1"/>
</dbReference>
<dbReference type="EMBL" id="JAPFFM010000010">
    <property type="protein sequence ID" value="KAJ6739722.1"/>
    <property type="molecule type" value="Genomic_DNA"/>
</dbReference>
<organism evidence="3 4">
    <name type="scientific">Salix koriyanagi</name>
    <dbReference type="NCBI Taxonomy" id="2511006"/>
    <lineage>
        <taxon>Eukaryota</taxon>
        <taxon>Viridiplantae</taxon>
        <taxon>Streptophyta</taxon>
        <taxon>Embryophyta</taxon>
        <taxon>Tracheophyta</taxon>
        <taxon>Spermatophyta</taxon>
        <taxon>Magnoliopsida</taxon>
        <taxon>eudicotyledons</taxon>
        <taxon>Gunneridae</taxon>
        <taxon>Pentapetalae</taxon>
        <taxon>rosids</taxon>
        <taxon>fabids</taxon>
        <taxon>Malpighiales</taxon>
        <taxon>Salicaceae</taxon>
        <taxon>Saliceae</taxon>
        <taxon>Salix</taxon>
    </lineage>
</organism>
<dbReference type="AlphaFoldDB" id="A0A9Q0ZMF8"/>
<evidence type="ECO:0000256" key="2">
    <source>
        <dbReference type="SAM" id="MobiDB-lite"/>
    </source>
</evidence>
<feature type="region of interest" description="Disordered" evidence="2">
    <location>
        <begin position="52"/>
        <end position="73"/>
    </location>
</feature>
<feature type="compositionally biased region" description="Low complexity" evidence="2">
    <location>
        <begin position="178"/>
        <end position="191"/>
    </location>
</feature>
<keyword evidence="4" id="KW-1185">Reference proteome</keyword>
<comment type="caution">
    <text evidence="3">The sequence shown here is derived from an EMBL/GenBank/DDBJ whole genome shotgun (WGS) entry which is preliminary data.</text>
</comment>
<name>A0A9Q0ZMF8_9ROSI</name>
<dbReference type="Proteomes" id="UP001151752">
    <property type="component" value="Chromosome 4"/>
</dbReference>
<evidence type="ECO:0000256" key="1">
    <source>
        <dbReference type="SAM" id="Coils"/>
    </source>
</evidence>
<accession>A0A9Q0ZMF8</accession>
<sequence>MLKLQSPLTGEKNLRPKSGRKPLQPKNSPATPMTQIQILKPKQEWTEFAVVKDSNKENHPIHTTTPTKTHQELSAIKKKLERLRSDRERTEKMLEERAMVLDLQKKELEQRGEAQKRLEIEVDRLYRLKELHSYSMQRISPIRTLREKEHEKKMSEAQPLVNEAEELEESVGDNAMQSPSSSWGSANSVSSQLVAVK</sequence>
<feature type="region of interest" description="Disordered" evidence="2">
    <location>
        <begin position="148"/>
        <end position="197"/>
    </location>
</feature>
<feature type="region of interest" description="Disordered" evidence="2">
    <location>
        <begin position="1"/>
        <end position="36"/>
    </location>
</feature>
<feature type="coiled-coil region" evidence="1">
    <location>
        <begin position="73"/>
        <end position="111"/>
    </location>
</feature>
<reference evidence="3" key="1">
    <citation type="submission" date="2022-11" db="EMBL/GenBank/DDBJ databases">
        <authorList>
            <person name="Hyden B.L."/>
            <person name="Feng K."/>
            <person name="Yates T."/>
            <person name="Jawdy S."/>
            <person name="Smart L.B."/>
            <person name="Muchero W."/>
        </authorList>
    </citation>
    <scope>NUCLEOTIDE SEQUENCE</scope>
    <source>
        <tissue evidence="3">Shoot tip</tissue>
    </source>
</reference>
<evidence type="ECO:0000313" key="4">
    <source>
        <dbReference type="Proteomes" id="UP001151752"/>
    </source>
</evidence>
<dbReference type="PANTHER" id="PTHR36790">
    <property type="entry name" value="MYELIN TRANSCRIPTION FACTOR"/>
    <property type="match status" value="1"/>
</dbReference>